<proteinExistence type="predicted"/>
<gene>
    <name evidence="2" type="ORF">B7R25_14175</name>
</gene>
<comment type="caution">
    <text evidence="2">The sequence shown here is derived from an EMBL/GenBank/DDBJ whole genome shotgun (WGS) entry which is preliminary data.</text>
</comment>
<accession>A0A3E0W775</accession>
<reference evidence="2 3" key="1">
    <citation type="submission" date="2017-04" db="EMBL/GenBank/DDBJ databases">
        <title>Comparative genome analysis of Subtercola boreus.</title>
        <authorList>
            <person name="Cho Y.-J."/>
            <person name="Cho A."/>
            <person name="Kim O.-S."/>
            <person name="Lee J.-I."/>
        </authorList>
    </citation>
    <scope>NUCLEOTIDE SEQUENCE [LARGE SCALE GENOMIC DNA]</scope>
    <source>
        <strain evidence="2 3">P28004</strain>
    </source>
</reference>
<dbReference type="Proteomes" id="UP000257080">
    <property type="component" value="Unassembled WGS sequence"/>
</dbReference>
<sequence>MSDSDSDLSGATNFTRDTAKQLPDRELKIGHEQAEHDAAVDTDHDAAVDAERKAAIAEEELERRGTTTT</sequence>
<evidence type="ECO:0000256" key="1">
    <source>
        <dbReference type="SAM" id="MobiDB-lite"/>
    </source>
</evidence>
<dbReference type="EMBL" id="NBXE01000032">
    <property type="protein sequence ID" value="RFA25337.1"/>
    <property type="molecule type" value="Genomic_DNA"/>
</dbReference>
<dbReference type="AlphaFoldDB" id="A0A3E0W775"/>
<organism evidence="2 3">
    <name type="scientific">Subtercola boreus</name>
    <dbReference type="NCBI Taxonomy" id="120213"/>
    <lineage>
        <taxon>Bacteria</taxon>
        <taxon>Bacillati</taxon>
        <taxon>Actinomycetota</taxon>
        <taxon>Actinomycetes</taxon>
        <taxon>Micrococcales</taxon>
        <taxon>Microbacteriaceae</taxon>
        <taxon>Subtercola</taxon>
    </lineage>
</organism>
<feature type="region of interest" description="Disordered" evidence="1">
    <location>
        <begin position="1"/>
        <end position="44"/>
    </location>
</feature>
<name>A0A3E0W775_9MICO</name>
<feature type="compositionally biased region" description="Basic and acidic residues" evidence="1">
    <location>
        <begin position="17"/>
        <end position="44"/>
    </location>
</feature>
<protein>
    <submittedName>
        <fullName evidence="2">Uncharacterized protein</fullName>
    </submittedName>
</protein>
<evidence type="ECO:0000313" key="2">
    <source>
        <dbReference type="EMBL" id="RFA25337.1"/>
    </source>
</evidence>
<dbReference type="RefSeq" id="WP_116419622.1">
    <property type="nucleotide sequence ID" value="NZ_NBXC01000028.1"/>
</dbReference>
<evidence type="ECO:0000313" key="3">
    <source>
        <dbReference type="Proteomes" id="UP000257080"/>
    </source>
</evidence>
<feature type="compositionally biased region" description="Polar residues" evidence="1">
    <location>
        <begin position="7"/>
        <end position="16"/>
    </location>
</feature>